<comment type="caution">
    <text evidence="4">The sequence shown here is derived from an EMBL/GenBank/DDBJ whole genome shotgun (WGS) entry which is preliminary data.</text>
</comment>
<dbReference type="Gene3D" id="1.10.1380.10">
    <property type="entry name" value="Neutral endopeptidase , domain2"/>
    <property type="match status" value="1"/>
</dbReference>
<dbReference type="InterPro" id="IPR000718">
    <property type="entry name" value="Peptidase_M13"/>
</dbReference>
<dbReference type="GO" id="GO:0005886">
    <property type="term" value="C:plasma membrane"/>
    <property type="evidence" value="ECO:0007669"/>
    <property type="project" value="UniProtKB-SubCell"/>
</dbReference>
<dbReference type="Pfam" id="PF05649">
    <property type="entry name" value="Peptidase_M13_N"/>
    <property type="match status" value="1"/>
</dbReference>
<dbReference type="Proteomes" id="UP001168972">
    <property type="component" value="Unassembled WGS sequence"/>
</dbReference>
<dbReference type="GO" id="GO:0004222">
    <property type="term" value="F:metalloendopeptidase activity"/>
    <property type="evidence" value="ECO:0007669"/>
    <property type="project" value="InterPro"/>
</dbReference>
<dbReference type="InterPro" id="IPR042089">
    <property type="entry name" value="Peptidase_M13_dom_2"/>
</dbReference>
<comment type="subcellular location">
    <subcellularLocation>
        <location evidence="1">Cell membrane</location>
        <topology evidence="1">Single-pass type II membrane protein</topology>
    </subcellularLocation>
</comment>
<keyword evidence="5" id="KW-1185">Reference proteome</keyword>
<evidence type="ECO:0000256" key="2">
    <source>
        <dbReference type="ARBA" id="ARBA00007357"/>
    </source>
</evidence>
<evidence type="ECO:0000259" key="3">
    <source>
        <dbReference type="Pfam" id="PF05649"/>
    </source>
</evidence>
<name>A0AA39G5R6_MICHY</name>
<dbReference type="PANTHER" id="PTHR11733:SF224">
    <property type="entry name" value="NEPRILYSIN-2"/>
    <property type="match status" value="1"/>
</dbReference>
<dbReference type="PANTHER" id="PTHR11733">
    <property type="entry name" value="ZINC METALLOPROTEASE FAMILY M13 NEPRILYSIN-RELATED"/>
    <property type="match status" value="1"/>
</dbReference>
<protein>
    <recommendedName>
        <fullName evidence="3">Peptidase M13 N-terminal domain-containing protein</fullName>
    </recommendedName>
</protein>
<dbReference type="EMBL" id="JAQQBR010000002">
    <property type="protein sequence ID" value="KAK0181204.1"/>
    <property type="molecule type" value="Genomic_DNA"/>
</dbReference>
<accession>A0AA39G5R6</accession>
<gene>
    <name evidence="4" type="ORF">PV327_003506</name>
</gene>
<evidence type="ECO:0000313" key="5">
    <source>
        <dbReference type="Proteomes" id="UP001168972"/>
    </source>
</evidence>
<reference evidence="4" key="2">
    <citation type="submission" date="2023-03" db="EMBL/GenBank/DDBJ databases">
        <authorList>
            <person name="Inwood S.N."/>
            <person name="Skelly J.G."/>
            <person name="Guhlin J."/>
            <person name="Harrop T.W.R."/>
            <person name="Goldson S.G."/>
            <person name="Dearden P.K."/>
        </authorList>
    </citation>
    <scope>NUCLEOTIDE SEQUENCE</scope>
    <source>
        <strain evidence="4">Lincoln</strain>
        <tissue evidence="4">Whole body</tissue>
    </source>
</reference>
<dbReference type="PROSITE" id="PS51885">
    <property type="entry name" value="NEPRILYSIN"/>
    <property type="match status" value="1"/>
</dbReference>
<sequence>MNTTAIEKQGSNTLLKIFEKLGGWPVIDGSKWNESNFNWIELMYKFKELGYSMNYFFKLCVGEDAKNNSRNVLYLSHPGYKLFSKYLVKGRNDNNVKIYYKFMIDIAVMLGADRKRAEIELEETLNFEIKFANISLLNDEQRNASLMYNPITLSDLIKKYTYIPWREYINTLFSHHLTFNDNELIIIESPQFLQELEKLITTTPNRILANYAIWKITEDSILYLNEKIRQVQLDYSKSMYGIIENKSRWSECLEIVQNQLEIALEYLDIGIGIINGM</sequence>
<dbReference type="GO" id="GO:0016485">
    <property type="term" value="P:protein processing"/>
    <property type="evidence" value="ECO:0007669"/>
    <property type="project" value="TreeGrafter"/>
</dbReference>
<feature type="domain" description="Peptidase M13 N-terminal" evidence="3">
    <location>
        <begin position="1"/>
        <end position="266"/>
    </location>
</feature>
<reference evidence="4" key="1">
    <citation type="journal article" date="2023" name="bioRxiv">
        <title>Scaffold-level genome assemblies of two parasitoid biocontrol wasps reveal the parthenogenesis mechanism and an associated novel virus.</title>
        <authorList>
            <person name="Inwood S."/>
            <person name="Skelly J."/>
            <person name="Guhlin J."/>
            <person name="Harrop T."/>
            <person name="Goldson S."/>
            <person name="Dearden P."/>
        </authorList>
    </citation>
    <scope>NUCLEOTIDE SEQUENCE</scope>
    <source>
        <strain evidence="4">Lincoln</strain>
        <tissue evidence="4">Whole body</tissue>
    </source>
</reference>
<dbReference type="SUPFAM" id="SSF55486">
    <property type="entry name" value="Metalloproteases ('zincins'), catalytic domain"/>
    <property type="match status" value="1"/>
</dbReference>
<proteinExistence type="inferred from homology"/>
<organism evidence="4 5">
    <name type="scientific">Microctonus hyperodae</name>
    <name type="common">Parasitoid wasp</name>
    <dbReference type="NCBI Taxonomy" id="165561"/>
    <lineage>
        <taxon>Eukaryota</taxon>
        <taxon>Metazoa</taxon>
        <taxon>Ecdysozoa</taxon>
        <taxon>Arthropoda</taxon>
        <taxon>Hexapoda</taxon>
        <taxon>Insecta</taxon>
        <taxon>Pterygota</taxon>
        <taxon>Neoptera</taxon>
        <taxon>Endopterygota</taxon>
        <taxon>Hymenoptera</taxon>
        <taxon>Apocrita</taxon>
        <taxon>Ichneumonoidea</taxon>
        <taxon>Braconidae</taxon>
        <taxon>Euphorinae</taxon>
        <taxon>Microctonus</taxon>
    </lineage>
</organism>
<evidence type="ECO:0000313" key="4">
    <source>
        <dbReference type="EMBL" id="KAK0181204.1"/>
    </source>
</evidence>
<comment type="similarity">
    <text evidence="2">Belongs to the peptidase M13 family.</text>
</comment>
<dbReference type="AlphaFoldDB" id="A0AA39G5R6"/>
<evidence type="ECO:0000256" key="1">
    <source>
        <dbReference type="ARBA" id="ARBA00004401"/>
    </source>
</evidence>
<dbReference type="InterPro" id="IPR008753">
    <property type="entry name" value="Peptidase_M13_N"/>
</dbReference>